<reference evidence="1 2" key="2">
    <citation type="journal article" date="2013" name="Plant Cell Physiol.">
        <title>Rice Annotation Project Database (RAP-DB): an integrative and interactive database for rice genomics.</title>
        <authorList>
            <person name="Sakai H."/>
            <person name="Lee S.S."/>
            <person name="Tanaka T."/>
            <person name="Numa H."/>
            <person name="Kim J."/>
            <person name="Kawahara Y."/>
            <person name="Wakimoto H."/>
            <person name="Yang C.C."/>
            <person name="Iwamoto M."/>
            <person name="Abe T."/>
            <person name="Yamada Y."/>
            <person name="Muto A."/>
            <person name="Inokuchi H."/>
            <person name="Ikemura T."/>
            <person name="Matsumoto T."/>
            <person name="Sasaki T."/>
            <person name="Itoh T."/>
        </authorList>
    </citation>
    <scope>NUCLEOTIDE SEQUENCE [LARGE SCALE GENOMIC DNA]</scope>
    <source>
        <strain evidence="2">cv. Nipponbare</strain>
    </source>
</reference>
<organism evidence="1 2">
    <name type="scientific">Oryza sativa subsp. japonica</name>
    <name type="common">Rice</name>
    <dbReference type="NCBI Taxonomy" id="39947"/>
    <lineage>
        <taxon>Eukaryota</taxon>
        <taxon>Viridiplantae</taxon>
        <taxon>Streptophyta</taxon>
        <taxon>Embryophyta</taxon>
        <taxon>Tracheophyta</taxon>
        <taxon>Spermatophyta</taxon>
        <taxon>Magnoliopsida</taxon>
        <taxon>Liliopsida</taxon>
        <taxon>Poales</taxon>
        <taxon>Poaceae</taxon>
        <taxon>BOP clade</taxon>
        <taxon>Oryzoideae</taxon>
        <taxon>Oryzeae</taxon>
        <taxon>Oryzinae</taxon>
        <taxon>Oryza</taxon>
        <taxon>Oryza sativa</taxon>
    </lineage>
</organism>
<dbReference type="PaxDb" id="39947-A0A0P0XD06"/>
<dbReference type="Proteomes" id="UP000059680">
    <property type="component" value="Chromosome 8"/>
</dbReference>
<sequence>MFQVIVDGAIYDFWVVGNRSLKCVEKGQATSAQNLLEASSMIADSSSSSQPKAVAVAHDTIEFSEPSGHCATAFLCLLSHAFGPD</sequence>
<evidence type="ECO:0000313" key="1">
    <source>
        <dbReference type="EMBL" id="BAT04388.1"/>
    </source>
</evidence>
<dbReference type="EMBL" id="AP014964">
    <property type="protein sequence ID" value="BAT04388.1"/>
    <property type="molecule type" value="Genomic_DNA"/>
</dbReference>
<name>A0A0P0XD06_ORYSJ</name>
<protein>
    <submittedName>
        <fullName evidence="1">Os08g0224601 protein</fullName>
    </submittedName>
</protein>
<accession>A0A0P0XD06</accession>
<evidence type="ECO:0000313" key="2">
    <source>
        <dbReference type="Proteomes" id="UP000059680"/>
    </source>
</evidence>
<proteinExistence type="predicted"/>
<dbReference type="InParanoid" id="A0A0P0XD06"/>
<reference evidence="2" key="1">
    <citation type="journal article" date="2005" name="Nature">
        <title>The map-based sequence of the rice genome.</title>
        <authorList>
            <consortium name="International rice genome sequencing project (IRGSP)"/>
            <person name="Matsumoto T."/>
            <person name="Wu J."/>
            <person name="Kanamori H."/>
            <person name="Katayose Y."/>
            <person name="Fujisawa M."/>
            <person name="Namiki N."/>
            <person name="Mizuno H."/>
            <person name="Yamamoto K."/>
            <person name="Antonio B.A."/>
            <person name="Baba T."/>
            <person name="Sakata K."/>
            <person name="Nagamura Y."/>
            <person name="Aoki H."/>
            <person name="Arikawa K."/>
            <person name="Arita K."/>
            <person name="Bito T."/>
            <person name="Chiden Y."/>
            <person name="Fujitsuka N."/>
            <person name="Fukunaka R."/>
            <person name="Hamada M."/>
            <person name="Harada C."/>
            <person name="Hayashi A."/>
            <person name="Hijishita S."/>
            <person name="Honda M."/>
            <person name="Hosokawa S."/>
            <person name="Ichikawa Y."/>
            <person name="Idonuma A."/>
            <person name="Iijima M."/>
            <person name="Ikeda M."/>
            <person name="Ikeno M."/>
            <person name="Ito K."/>
            <person name="Ito S."/>
            <person name="Ito T."/>
            <person name="Ito Y."/>
            <person name="Ito Y."/>
            <person name="Iwabuchi A."/>
            <person name="Kamiya K."/>
            <person name="Karasawa W."/>
            <person name="Kurita K."/>
            <person name="Katagiri S."/>
            <person name="Kikuta A."/>
            <person name="Kobayashi H."/>
            <person name="Kobayashi N."/>
            <person name="Machita K."/>
            <person name="Maehara T."/>
            <person name="Masukawa M."/>
            <person name="Mizubayashi T."/>
            <person name="Mukai Y."/>
            <person name="Nagasaki H."/>
            <person name="Nagata Y."/>
            <person name="Naito S."/>
            <person name="Nakashima M."/>
            <person name="Nakama Y."/>
            <person name="Nakamichi Y."/>
            <person name="Nakamura M."/>
            <person name="Meguro A."/>
            <person name="Negishi M."/>
            <person name="Ohta I."/>
            <person name="Ohta T."/>
            <person name="Okamoto M."/>
            <person name="Ono N."/>
            <person name="Saji S."/>
            <person name="Sakaguchi M."/>
            <person name="Sakai K."/>
            <person name="Shibata M."/>
            <person name="Shimokawa T."/>
            <person name="Song J."/>
            <person name="Takazaki Y."/>
            <person name="Terasawa K."/>
            <person name="Tsugane M."/>
            <person name="Tsuji K."/>
            <person name="Ueda S."/>
            <person name="Waki K."/>
            <person name="Yamagata H."/>
            <person name="Yamamoto M."/>
            <person name="Yamamoto S."/>
            <person name="Yamane H."/>
            <person name="Yoshiki S."/>
            <person name="Yoshihara R."/>
            <person name="Yukawa K."/>
            <person name="Zhong H."/>
            <person name="Yano M."/>
            <person name="Yuan Q."/>
            <person name="Ouyang S."/>
            <person name="Liu J."/>
            <person name="Jones K.M."/>
            <person name="Gansberger K."/>
            <person name="Moffat K."/>
            <person name="Hill J."/>
            <person name="Bera J."/>
            <person name="Fadrosh D."/>
            <person name="Jin S."/>
            <person name="Johri S."/>
            <person name="Kim M."/>
            <person name="Overton L."/>
            <person name="Reardon M."/>
            <person name="Tsitrin T."/>
            <person name="Vuong H."/>
            <person name="Weaver B."/>
            <person name="Ciecko A."/>
            <person name="Tallon L."/>
            <person name="Jackson J."/>
            <person name="Pai G."/>
            <person name="Aken S.V."/>
            <person name="Utterback T."/>
            <person name="Reidmuller S."/>
            <person name="Feldblyum T."/>
            <person name="Hsiao J."/>
            <person name="Zismann V."/>
            <person name="Iobst S."/>
            <person name="de Vazeille A.R."/>
            <person name="Buell C.R."/>
            <person name="Ying K."/>
            <person name="Li Y."/>
            <person name="Lu T."/>
            <person name="Huang Y."/>
            <person name="Zhao Q."/>
            <person name="Feng Q."/>
            <person name="Zhang L."/>
            <person name="Zhu J."/>
            <person name="Weng Q."/>
            <person name="Mu J."/>
            <person name="Lu Y."/>
            <person name="Fan D."/>
            <person name="Liu Y."/>
            <person name="Guan J."/>
            <person name="Zhang Y."/>
            <person name="Yu S."/>
            <person name="Liu X."/>
            <person name="Zhang Y."/>
            <person name="Hong G."/>
            <person name="Han B."/>
            <person name="Choisne N."/>
            <person name="Demange N."/>
            <person name="Orjeda G."/>
            <person name="Samain S."/>
            <person name="Cattolico L."/>
            <person name="Pelletier E."/>
            <person name="Couloux A."/>
            <person name="Segurens B."/>
            <person name="Wincker P."/>
            <person name="D'Hont A."/>
            <person name="Scarpelli C."/>
            <person name="Weissenbach J."/>
            <person name="Salanoubat M."/>
            <person name="Quetier F."/>
            <person name="Yu Y."/>
            <person name="Kim H.R."/>
            <person name="Rambo T."/>
            <person name="Currie J."/>
            <person name="Collura K."/>
            <person name="Luo M."/>
            <person name="Yang T."/>
            <person name="Ammiraju J.S.S."/>
            <person name="Engler F."/>
            <person name="Soderlund C."/>
            <person name="Wing R.A."/>
            <person name="Palmer L.E."/>
            <person name="de la Bastide M."/>
            <person name="Spiegel L."/>
            <person name="Nascimento L."/>
            <person name="Zutavern T."/>
            <person name="O'Shaughnessy A."/>
            <person name="Dike S."/>
            <person name="Dedhia N."/>
            <person name="Preston R."/>
            <person name="Balija V."/>
            <person name="McCombie W.R."/>
            <person name="Chow T."/>
            <person name="Chen H."/>
            <person name="Chung M."/>
            <person name="Chen C."/>
            <person name="Shaw J."/>
            <person name="Wu H."/>
            <person name="Hsiao K."/>
            <person name="Chao Y."/>
            <person name="Chu M."/>
            <person name="Cheng C."/>
            <person name="Hour A."/>
            <person name="Lee P."/>
            <person name="Lin S."/>
            <person name="Lin Y."/>
            <person name="Liou J."/>
            <person name="Liu S."/>
            <person name="Hsing Y."/>
            <person name="Raghuvanshi S."/>
            <person name="Mohanty A."/>
            <person name="Bharti A.K."/>
            <person name="Gaur A."/>
            <person name="Gupta V."/>
            <person name="Kumar D."/>
            <person name="Ravi V."/>
            <person name="Vij S."/>
            <person name="Kapur A."/>
            <person name="Khurana P."/>
            <person name="Khurana P."/>
            <person name="Khurana J.P."/>
            <person name="Tyagi A.K."/>
            <person name="Gaikwad K."/>
            <person name="Singh A."/>
            <person name="Dalal V."/>
            <person name="Srivastava S."/>
            <person name="Dixit A."/>
            <person name="Pal A.K."/>
            <person name="Ghazi I.A."/>
            <person name="Yadav M."/>
            <person name="Pandit A."/>
            <person name="Bhargava A."/>
            <person name="Sureshbabu K."/>
            <person name="Batra K."/>
            <person name="Sharma T.R."/>
            <person name="Mohapatra T."/>
            <person name="Singh N.K."/>
            <person name="Messing J."/>
            <person name="Nelson A.B."/>
            <person name="Fuks G."/>
            <person name="Kavchok S."/>
            <person name="Keizer G."/>
            <person name="Linton E."/>
            <person name="Llaca V."/>
            <person name="Song R."/>
            <person name="Tanyolac B."/>
            <person name="Young S."/>
            <person name="Ho-Il K."/>
            <person name="Hahn J.H."/>
            <person name="Sangsakoo G."/>
            <person name="Vanavichit A."/>
            <person name="de Mattos Luiz.A.T."/>
            <person name="Zimmer P.D."/>
            <person name="Malone G."/>
            <person name="Dellagostin O."/>
            <person name="de Oliveira A.C."/>
            <person name="Bevan M."/>
            <person name="Bancroft I."/>
            <person name="Minx P."/>
            <person name="Cordum H."/>
            <person name="Wilson R."/>
            <person name="Cheng Z."/>
            <person name="Jin W."/>
            <person name="Jiang J."/>
            <person name="Leong S.A."/>
            <person name="Iwama H."/>
            <person name="Gojobori T."/>
            <person name="Itoh T."/>
            <person name="Niimura Y."/>
            <person name="Fujii Y."/>
            <person name="Habara T."/>
            <person name="Sakai H."/>
            <person name="Sato Y."/>
            <person name="Wilson G."/>
            <person name="Kumar K."/>
            <person name="McCouch S."/>
            <person name="Juretic N."/>
            <person name="Hoen D."/>
            <person name="Wright S."/>
            <person name="Bruskiewich R."/>
            <person name="Bureau T."/>
            <person name="Miyao A."/>
            <person name="Hirochika H."/>
            <person name="Nishikawa T."/>
            <person name="Kadowaki K."/>
            <person name="Sugiura M."/>
            <person name="Burr B."/>
            <person name="Sasaki T."/>
        </authorList>
    </citation>
    <scope>NUCLEOTIDE SEQUENCE [LARGE SCALE GENOMIC DNA]</scope>
    <source>
        <strain evidence="2">cv. Nipponbare</strain>
    </source>
</reference>
<reference evidence="1 2" key="3">
    <citation type="journal article" date="2013" name="Rice">
        <title>Improvement of the Oryza sativa Nipponbare reference genome using next generation sequence and optical map data.</title>
        <authorList>
            <person name="Kawahara Y."/>
            <person name="de la Bastide M."/>
            <person name="Hamilton J.P."/>
            <person name="Kanamori H."/>
            <person name="McCombie W.R."/>
            <person name="Ouyang S."/>
            <person name="Schwartz D.C."/>
            <person name="Tanaka T."/>
            <person name="Wu J."/>
            <person name="Zhou S."/>
            <person name="Childs K.L."/>
            <person name="Davidson R.M."/>
            <person name="Lin H."/>
            <person name="Quesada-Ocampo L."/>
            <person name="Vaillancourt B."/>
            <person name="Sakai H."/>
            <person name="Lee S.S."/>
            <person name="Kim J."/>
            <person name="Numa H."/>
            <person name="Itoh T."/>
            <person name="Buell C.R."/>
            <person name="Matsumoto T."/>
        </authorList>
    </citation>
    <scope>NUCLEOTIDE SEQUENCE [LARGE SCALE GENOMIC DNA]</scope>
    <source>
        <strain evidence="2">cv. Nipponbare</strain>
    </source>
</reference>
<keyword evidence="2" id="KW-1185">Reference proteome</keyword>
<dbReference type="AlphaFoldDB" id="A0A0P0XD06"/>
<gene>
    <name evidence="1" type="ordered locus">Os08g0224601</name>
    <name evidence="1" type="ORF">OSNPB_080224601</name>
</gene>